<dbReference type="PANTHER" id="PTHR14418">
    <property type="entry name" value="CONDENSIN COMPLEX SUBUNIT 3-RELATED"/>
    <property type="match status" value="1"/>
</dbReference>
<reference evidence="1 2" key="1">
    <citation type="submission" date="2019-12" db="EMBL/GenBank/DDBJ databases">
        <authorList>
            <person name="Floudas D."/>
            <person name="Bentzer J."/>
            <person name="Ahren D."/>
            <person name="Johansson T."/>
            <person name="Persson P."/>
            <person name="Tunlid A."/>
        </authorList>
    </citation>
    <scope>NUCLEOTIDE SEQUENCE [LARGE SCALE GENOMIC DNA]</scope>
    <source>
        <strain evidence="1 2">CBS 102.39</strain>
    </source>
</reference>
<dbReference type="GO" id="GO:0000796">
    <property type="term" value="C:condensin complex"/>
    <property type="evidence" value="ECO:0007669"/>
    <property type="project" value="InterPro"/>
</dbReference>
<dbReference type="GO" id="GO:0007076">
    <property type="term" value="P:mitotic chromosome condensation"/>
    <property type="evidence" value="ECO:0007669"/>
    <property type="project" value="InterPro"/>
</dbReference>
<keyword evidence="2" id="KW-1185">Reference proteome</keyword>
<dbReference type="EMBL" id="JAACJL010000017">
    <property type="protein sequence ID" value="KAF4618523.1"/>
    <property type="molecule type" value="Genomic_DNA"/>
</dbReference>
<organism evidence="1 2">
    <name type="scientific">Agrocybe pediades</name>
    <dbReference type="NCBI Taxonomy" id="84607"/>
    <lineage>
        <taxon>Eukaryota</taxon>
        <taxon>Fungi</taxon>
        <taxon>Dikarya</taxon>
        <taxon>Basidiomycota</taxon>
        <taxon>Agaricomycotina</taxon>
        <taxon>Agaricomycetes</taxon>
        <taxon>Agaricomycetidae</taxon>
        <taxon>Agaricales</taxon>
        <taxon>Agaricineae</taxon>
        <taxon>Strophariaceae</taxon>
        <taxon>Agrocybe</taxon>
    </lineage>
</organism>
<dbReference type="InterPro" id="IPR027165">
    <property type="entry name" value="CND3"/>
</dbReference>
<dbReference type="AlphaFoldDB" id="A0A8H4VQE6"/>
<sequence length="113" mass="12585">MGRSTTSEDLLEDLRESVSAIFEQAQLSVANHKKNCVALYKIHTTAAAVTQPGKNGLKLVGEKAFQDVFLDMVSRVLVVKKGPVTADRIVKYVGAFVKFMNEKGEFLELWLRI</sequence>
<evidence type="ECO:0000313" key="1">
    <source>
        <dbReference type="EMBL" id="KAF4618523.1"/>
    </source>
</evidence>
<accession>A0A8H4VQE6</accession>
<proteinExistence type="predicted"/>
<gene>
    <name evidence="1" type="ORF">D9613_009994</name>
</gene>
<name>A0A8H4VQE6_9AGAR</name>
<dbReference type="Proteomes" id="UP000521872">
    <property type="component" value="Unassembled WGS sequence"/>
</dbReference>
<dbReference type="PANTHER" id="PTHR14418:SF5">
    <property type="entry name" value="CONDENSIN COMPLEX SUBUNIT 3"/>
    <property type="match status" value="1"/>
</dbReference>
<protein>
    <submittedName>
        <fullName evidence="1">Uncharacterized protein</fullName>
    </submittedName>
</protein>
<evidence type="ECO:0000313" key="2">
    <source>
        <dbReference type="Proteomes" id="UP000521872"/>
    </source>
</evidence>
<dbReference type="GO" id="GO:0000793">
    <property type="term" value="C:condensed chromosome"/>
    <property type="evidence" value="ECO:0007669"/>
    <property type="project" value="TreeGrafter"/>
</dbReference>
<comment type="caution">
    <text evidence="1">The sequence shown here is derived from an EMBL/GenBank/DDBJ whole genome shotgun (WGS) entry which is preliminary data.</text>
</comment>